<sequence length="268" mass="30013">MTILKTIGVFGGSGFVGRSICKKGVQLGYNVIGFSRSGKPTGIQGAWVDKVNWHKADIFDPSTYENQLKDIDVVVHSMGLLFENQAYKKTINTNFNFLNDIQNLASVMRGANPMTKGQHDSYEAIQRDSAVILADAFLEARKEEMKPKPTFVYISADQKMPIVPEAYIDTKREAEFELSCKPGLRSISLRPGFMYDSELQLLNARALLKTLLSLGYGVKNAVLGDNVSYINNLIRPPVSVQQLSLTLYDKVEKEEFDGTVLLEEIREY</sequence>
<accession>A0ACC2WCF9</accession>
<gene>
    <name evidence="1" type="ORF">QFC19_002188</name>
</gene>
<keyword evidence="2" id="KW-1185">Reference proteome</keyword>
<proteinExistence type="predicted"/>
<protein>
    <submittedName>
        <fullName evidence="1">Uncharacterized protein</fullName>
    </submittedName>
</protein>
<dbReference type="Proteomes" id="UP001241377">
    <property type="component" value="Unassembled WGS sequence"/>
</dbReference>
<reference evidence="1" key="1">
    <citation type="submission" date="2023-04" db="EMBL/GenBank/DDBJ databases">
        <title>Draft Genome sequencing of Naganishia species isolated from polar environments using Oxford Nanopore Technology.</title>
        <authorList>
            <person name="Leo P."/>
            <person name="Venkateswaran K."/>
        </authorList>
    </citation>
    <scope>NUCLEOTIDE SEQUENCE</scope>
    <source>
        <strain evidence="1">MNA-CCFEE 5261</strain>
    </source>
</reference>
<organism evidence="1 2">
    <name type="scientific">Naganishia cerealis</name>
    <dbReference type="NCBI Taxonomy" id="610337"/>
    <lineage>
        <taxon>Eukaryota</taxon>
        <taxon>Fungi</taxon>
        <taxon>Dikarya</taxon>
        <taxon>Basidiomycota</taxon>
        <taxon>Agaricomycotina</taxon>
        <taxon>Tremellomycetes</taxon>
        <taxon>Filobasidiales</taxon>
        <taxon>Filobasidiaceae</taxon>
        <taxon>Naganishia</taxon>
    </lineage>
</organism>
<name>A0ACC2WCF9_9TREE</name>
<evidence type="ECO:0000313" key="1">
    <source>
        <dbReference type="EMBL" id="KAJ9109435.1"/>
    </source>
</evidence>
<evidence type="ECO:0000313" key="2">
    <source>
        <dbReference type="Proteomes" id="UP001241377"/>
    </source>
</evidence>
<comment type="caution">
    <text evidence="1">The sequence shown here is derived from an EMBL/GenBank/DDBJ whole genome shotgun (WGS) entry which is preliminary data.</text>
</comment>
<dbReference type="EMBL" id="JASBWR010000018">
    <property type="protein sequence ID" value="KAJ9109435.1"/>
    <property type="molecule type" value="Genomic_DNA"/>
</dbReference>